<sequence>MPRIIEYTDAHASDFKRINVAWLEKYNLLEDHDLQMLDDPRGTIINHGGVIYLAEDSGSIIGSAALIHEHDGIYELAKMTVVPTWRGKGISKLLLEKCIDTARTLGAKKIVLFSNDQLQTAIALYQQYGFKHIAVTDSPFTTANVKMELVW</sequence>
<evidence type="ECO:0000259" key="2">
    <source>
        <dbReference type="PROSITE" id="PS51186"/>
    </source>
</evidence>
<gene>
    <name evidence="3" type="ORF">KK062_27430</name>
</gene>
<dbReference type="InterPro" id="IPR050769">
    <property type="entry name" value="NAT_camello-type"/>
</dbReference>
<dbReference type="CDD" id="cd04301">
    <property type="entry name" value="NAT_SF"/>
    <property type="match status" value="1"/>
</dbReference>
<evidence type="ECO:0000256" key="1">
    <source>
        <dbReference type="ARBA" id="ARBA00022679"/>
    </source>
</evidence>
<keyword evidence="1 3" id="KW-0808">Transferase</keyword>
<dbReference type="PANTHER" id="PTHR13947">
    <property type="entry name" value="GNAT FAMILY N-ACETYLTRANSFERASE"/>
    <property type="match status" value="1"/>
</dbReference>
<dbReference type="EC" id="2.3.1.-" evidence="3"/>
<dbReference type="AlphaFoldDB" id="A0AAP2GWA5"/>
<organism evidence="3 4">
    <name type="scientific">Dawidia cretensis</name>
    <dbReference type="NCBI Taxonomy" id="2782350"/>
    <lineage>
        <taxon>Bacteria</taxon>
        <taxon>Pseudomonadati</taxon>
        <taxon>Bacteroidota</taxon>
        <taxon>Cytophagia</taxon>
        <taxon>Cytophagales</taxon>
        <taxon>Chryseotaleaceae</taxon>
        <taxon>Dawidia</taxon>
    </lineage>
</organism>
<dbReference type="EMBL" id="JAHESE010000047">
    <property type="protein sequence ID" value="MBT1712005.1"/>
    <property type="molecule type" value="Genomic_DNA"/>
</dbReference>
<evidence type="ECO:0000313" key="3">
    <source>
        <dbReference type="EMBL" id="MBT1712005.1"/>
    </source>
</evidence>
<dbReference type="InterPro" id="IPR016181">
    <property type="entry name" value="Acyl_CoA_acyltransferase"/>
</dbReference>
<keyword evidence="4" id="KW-1185">Reference proteome</keyword>
<dbReference type="GO" id="GO:0008080">
    <property type="term" value="F:N-acetyltransferase activity"/>
    <property type="evidence" value="ECO:0007669"/>
    <property type="project" value="InterPro"/>
</dbReference>
<dbReference type="Gene3D" id="3.40.630.30">
    <property type="match status" value="1"/>
</dbReference>
<protein>
    <submittedName>
        <fullName evidence="3">GNAT family N-acetyltransferase</fullName>
        <ecNumber evidence="3">2.3.1.-</ecNumber>
    </submittedName>
</protein>
<proteinExistence type="predicted"/>
<accession>A0AAP2GWA5</accession>
<dbReference type="PANTHER" id="PTHR13947:SF37">
    <property type="entry name" value="LD18367P"/>
    <property type="match status" value="1"/>
</dbReference>
<dbReference type="SUPFAM" id="SSF55729">
    <property type="entry name" value="Acyl-CoA N-acyltransferases (Nat)"/>
    <property type="match status" value="1"/>
</dbReference>
<feature type="domain" description="N-acetyltransferase" evidence="2">
    <location>
        <begin position="2"/>
        <end position="151"/>
    </location>
</feature>
<keyword evidence="3" id="KW-0012">Acyltransferase</keyword>
<dbReference type="Proteomes" id="UP001319080">
    <property type="component" value="Unassembled WGS sequence"/>
</dbReference>
<comment type="caution">
    <text evidence="3">The sequence shown here is derived from an EMBL/GenBank/DDBJ whole genome shotgun (WGS) entry which is preliminary data.</text>
</comment>
<dbReference type="PROSITE" id="PS51186">
    <property type="entry name" value="GNAT"/>
    <property type="match status" value="1"/>
</dbReference>
<reference evidence="3 4" key="1">
    <citation type="submission" date="2021-05" db="EMBL/GenBank/DDBJ databases">
        <title>A Polyphasic approach of four new species of the genus Ohtaekwangia: Ohtaekwangia histidinii sp. nov., Ohtaekwangia cretensis sp. nov., Ohtaekwangia indiensis sp. nov., Ohtaekwangia reichenbachii sp. nov. from diverse environment.</title>
        <authorList>
            <person name="Octaviana S."/>
        </authorList>
    </citation>
    <scope>NUCLEOTIDE SEQUENCE [LARGE SCALE GENOMIC DNA]</scope>
    <source>
        <strain evidence="3 4">PWU5</strain>
    </source>
</reference>
<dbReference type="InterPro" id="IPR000182">
    <property type="entry name" value="GNAT_dom"/>
</dbReference>
<evidence type="ECO:0000313" key="4">
    <source>
        <dbReference type="Proteomes" id="UP001319080"/>
    </source>
</evidence>
<name>A0AAP2GWA5_9BACT</name>
<dbReference type="Pfam" id="PF00583">
    <property type="entry name" value="Acetyltransf_1"/>
    <property type="match status" value="1"/>
</dbReference>
<dbReference type="RefSeq" id="WP_254087573.1">
    <property type="nucleotide sequence ID" value="NZ_JAHESE010000047.1"/>
</dbReference>